<dbReference type="Proteomes" id="UP000630660">
    <property type="component" value="Unassembled WGS sequence"/>
</dbReference>
<comment type="caution">
    <text evidence="5">The sequence shown here is derived from an EMBL/GenBank/DDBJ whole genome shotgun (WGS) entry which is preliminary data.</text>
</comment>
<evidence type="ECO:0000259" key="4">
    <source>
        <dbReference type="Pfam" id="PF08241"/>
    </source>
</evidence>
<keyword evidence="2" id="KW-0808">Transferase</keyword>
<dbReference type="Gene3D" id="3.40.50.150">
    <property type="entry name" value="Vaccinia Virus protein VP39"/>
    <property type="match status" value="1"/>
</dbReference>
<keyword evidence="3" id="KW-0949">S-adenosyl-L-methionine</keyword>
<name>A0A9D5QCI5_UNCW3</name>
<organism evidence="5 6">
    <name type="scientific">candidate division WOR-3 bacterium</name>
    <dbReference type="NCBI Taxonomy" id="2052148"/>
    <lineage>
        <taxon>Bacteria</taxon>
        <taxon>Bacteria division WOR-3</taxon>
    </lineage>
</organism>
<dbReference type="PANTHER" id="PTHR43464:SF19">
    <property type="entry name" value="UBIQUINONE BIOSYNTHESIS O-METHYLTRANSFERASE, MITOCHONDRIAL"/>
    <property type="match status" value="1"/>
</dbReference>
<dbReference type="AlphaFoldDB" id="A0A9D5QCI5"/>
<dbReference type="CDD" id="cd02440">
    <property type="entry name" value="AdoMet_MTases"/>
    <property type="match status" value="1"/>
</dbReference>
<gene>
    <name evidence="5" type="ORF">GF359_05180</name>
</gene>
<dbReference type="EMBL" id="WJKJ01000166">
    <property type="protein sequence ID" value="MBD3364589.1"/>
    <property type="molecule type" value="Genomic_DNA"/>
</dbReference>
<dbReference type="InterPro" id="IPR029063">
    <property type="entry name" value="SAM-dependent_MTases_sf"/>
</dbReference>
<evidence type="ECO:0000313" key="6">
    <source>
        <dbReference type="Proteomes" id="UP000630660"/>
    </source>
</evidence>
<evidence type="ECO:0000313" key="5">
    <source>
        <dbReference type="EMBL" id="MBD3364589.1"/>
    </source>
</evidence>
<evidence type="ECO:0000256" key="3">
    <source>
        <dbReference type="ARBA" id="ARBA00022691"/>
    </source>
</evidence>
<keyword evidence="1 5" id="KW-0489">Methyltransferase</keyword>
<dbReference type="SUPFAM" id="SSF53335">
    <property type="entry name" value="S-adenosyl-L-methionine-dependent methyltransferases"/>
    <property type="match status" value="1"/>
</dbReference>
<evidence type="ECO:0000256" key="1">
    <source>
        <dbReference type="ARBA" id="ARBA00022603"/>
    </source>
</evidence>
<dbReference type="GO" id="GO:0032259">
    <property type="term" value="P:methylation"/>
    <property type="evidence" value="ECO:0007669"/>
    <property type="project" value="UniProtKB-KW"/>
</dbReference>
<proteinExistence type="predicted"/>
<dbReference type="Pfam" id="PF08241">
    <property type="entry name" value="Methyltransf_11"/>
    <property type="match status" value="1"/>
</dbReference>
<reference evidence="5" key="1">
    <citation type="submission" date="2019-11" db="EMBL/GenBank/DDBJ databases">
        <title>Microbial mats filling the niche in hypersaline microbial mats.</title>
        <authorList>
            <person name="Wong H.L."/>
            <person name="Macleod F.I."/>
            <person name="White R.A. III"/>
            <person name="Burns B.P."/>
        </authorList>
    </citation>
    <scope>NUCLEOTIDE SEQUENCE</scope>
    <source>
        <strain evidence="5">Bin_327</strain>
    </source>
</reference>
<dbReference type="GO" id="GO:0008757">
    <property type="term" value="F:S-adenosylmethionine-dependent methyltransferase activity"/>
    <property type="evidence" value="ECO:0007669"/>
    <property type="project" value="InterPro"/>
</dbReference>
<dbReference type="InterPro" id="IPR013216">
    <property type="entry name" value="Methyltransf_11"/>
</dbReference>
<feature type="domain" description="Methyltransferase type 11" evidence="4">
    <location>
        <begin position="54"/>
        <end position="146"/>
    </location>
</feature>
<sequence>MAGISERVYPKDMDQESVDNIQGVMYKVFTTRYRVAARWVLEHFGNKGKVRIIDIACGSGYGSEILSRAGNVLGVDLDPEVIEYAKENYSGKRTSFTLGNANDFEFLDGLGKFDAVVSLATVEHVDDADAYMNWIYRALNPGGVAVVCFPSVVTMDWAIPHHKRDITRRGARRLFSRNGFEVARDYYQNHKLDMRHLINEVSHPENEIPVPPLKHWISYYLTHPHHAVLRAWEATAGGGVHFGDQEYLLVPDG</sequence>
<accession>A0A9D5QCI5</accession>
<protein>
    <submittedName>
        <fullName evidence="5">Methyltransferase domain-containing protein</fullName>
    </submittedName>
</protein>
<evidence type="ECO:0000256" key="2">
    <source>
        <dbReference type="ARBA" id="ARBA00022679"/>
    </source>
</evidence>
<dbReference type="PANTHER" id="PTHR43464">
    <property type="entry name" value="METHYLTRANSFERASE"/>
    <property type="match status" value="1"/>
</dbReference>